<gene>
    <name evidence="2" type="ORF">g.16873</name>
</gene>
<feature type="non-terminal residue" evidence="2">
    <location>
        <position position="1"/>
    </location>
</feature>
<feature type="compositionally biased region" description="Basic and acidic residues" evidence="1">
    <location>
        <begin position="171"/>
        <end position="188"/>
    </location>
</feature>
<feature type="compositionally biased region" description="Basic and acidic residues" evidence="1">
    <location>
        <begin position="136"/>
        <end position="152"/>
    </location>
</feature>
<feature type="non-terminal residue" evidence="2">
    <location>
        <position position="188"/>
    </location>
</feature>
<dbReference type="EMBL" id="GECU01034926">
    <property type="protein sequence ID" value="JAS72780.1"/>
    <property type="molecule type" value="Transcribed_RNA"/>
</dbReference>
<evidence type="ECO:0000256" key="1">
    <source>
        <dbReference type="SAM" id="MobiDB-lite"/>
    </source>
</evidence>
<name>A0A1B6HDL7_9HEMI</name>
<accession>A0A1B6HDL7</accession>
<sequence>NTVKSVRSQQLQRESTVTRKLENECMPQKLQHRESTVTRKLENECMPQKLQHRESTMTRKLENECMPQKLQHRESTVEVIMPYQLQRNSTVSRKLENECIYQPPPHRQSNVSGVISGQPKRKNTISRDMSIINQEEKQITKSERTSHPEHKISKQISELMHRQGSKLSRATLHENKPSKSDLHQKTVK</sequence>
<feature type="region of interest" description="Disordered" evidence="1">
    <location>
        <begin position="101"/>
        <end position="124"/>
    </location>
</feature>
<feature type="region of interest" description="Disordered" evidence="1">
    <location>
        <begin position="136"/>
        <end position="188"/>
    </location>
</feature>
<reference evidence="2" key="1">
    <citation type="submission" date="2015-11" db="EMBL/GenBank/DDBJ databases">
        <title>De novo transcriptome assembly of four potential Pierce s Disease insect vectors from Arizona vineyards.</title>
        <authorList>
            <person name="Tassone E.E."/>
        </authorList>
    </citation>
    <scope>NUCLEOTIDE SEQUENCE</scope>
</reference>
<evidence type="ECO:0000313" key="2">
    <source>
        <dbReference type="EMBL" id="JAS72780.1"/>
    </source>
</evidence>
<organism evidence="2">
    <name type="scientific">Homalodisca liturata</name>
    <dbReference type="NCBI Taxonomy" id="320908"/>
    <lineage>
        <taxon>Eukaryota</taxon>
        <taxon>Metazoa</taxon>
        <taxon>Ecdysozoa</taxon>
        <taxon>Arthropoda</taxon>
        <taxon>Hexapoda</taxon>
        <taxon>Insecta</taxon>
        <taxon>Pterygota</taxon>
        <taxon>Neoptera</taxon>
        <taxon>Paraneoptera</taxon>
        <taxon>Hemiptera</taxon>
        <taxon>Auchenorrhyncha</taxon>
        <taxon>Membracoidea</taxon>
        <taxon>Cicadellidae</taxon>
        <taxon>Cicadellinae</taxon>
        <taxon>Proconiini</taxon>
        <taxon>Homalodisca</taxon>
    </lineage>
</organism>
<proteinExistence type="predicted"/>
<dbReference type="AlphaFoldDB" id="A0A1B6HDL7"/>
<protein>
    <submittedName>
        <fullName evidence="2">Uncharacterized protein</fullName>
    </submittedName>
</protein>